<evidence type="ECO:0000313" key="3">
    <source>
        <dbReference type="Proteomes" id="UP000593564"/>
    </source>
</evidence>
<evidence type="ECO:0000313" key="2">
    <source>
        <dbReference type="EMBL" id="KAF5934703.1"/>
    </source>
</evidence>
<organism evidence="2 3">
    <name type="scientific">Camellia sinensis</name>
    <name type="common">Tea plant</name>
    <name type="synonym">Thea sinensis</name>
    <dbReference type="NCBI Taxonomy" id="4442"/>
    <lineage>
        <taxon>Eukaryota</taxon>
        <taxon>Viridiplantae</taxon>
        <taxon>Streptophyta</taxon>
        <taxon>Embryophyta</taxon>
        <taxon>Tracheophyta</taxon>
        <taxon>Spermatophyta</taxon>
        <taxon>Magnoliopsida</taxon>
        <taxon>eudicotyledons</taxon>
        <taxon>Gunneridae</taxon>
        <taxon>Pentapetalae</taxon>
        <taxon>asterids</taxon>
        <taxon>Ericales</taxon>
        <taxon>Theaceae</taxon>
        <taxon>Camellia</taxon>
    </lineage>
</organism>
<dbReference type="PANTHER" id="PTHR10677:SF3">
    <property type="entry name" value="FI07626P-RELATED"/>
    <property type="match status" value="1"/>
</dbReference>
<keyword evidence="3" id="KW-1185">Reference proteome</keyword>
<dbReference type="SMART" id="SM00727">
    <property type="entry name" value="STI1"/>
    <property type="match status" value="2"/>
</dbReference>
<accession>A0A7J7G1V7</accession>
<dbReference type="PANTHER" id="PTHR10677">
    <property type="entry name" value="UBIQUILIN"/>
    <property type="match status" value="1"/>
</dbReference>
<evidence type="ECO:0000259" key="1">
    <source>
        <dbReference type="SMART" id="SM00727"/>
    </source>
</evidence>
<reference evidence="2 3" key="2">
    <citation type="submission" date="2020-07" db="EMBL/GenBank/DDBJ databases">
        <title>Genome assembly of wild tea tree DASZ reveals pedigree and selection history of tea varieties.</title>
        <authorList>
            <person name="Zhang W."/>
        </authorList>
    </citation>
    <scope>NUCLEOTIDE SEQUENCE [LARGE SCALE GENOMIC DNA]</scope>
    <source>
        <strain evidence="3">cv. G240</strain>
        <tissue evidence="2">Leaf</tissue>
    </source>
</reference>
<reference evidence="3" key="1">
    <citation type="journal article" date="2020" name="Nat. Commun.">
        <title>Genome assembly of wild tea tree DASZ reveals pedigree and selection history of tea varieties.</title>
        <authorList>
            <person name="Zhang W."/>
            <person name="Zhang Y."/>
            <person name="Qiu H."/>
            <person name="Guo Y."/>
            <person name="Wan H."/>
            <person name="Zhang X."/>
            <person name="Scossa F."/>
            <person name="Alseekh S."/>
            <person name="Zhang Q."/>
            <person name="Wang P."/>
            <person name="Xu L."/>
            <person name="Schmidt M.H."/>
            <person name="Jia X."/>
            <person name="Li D."/>
            <person name="Zhu A."/>
            <person name="Guo F."/>
            <person name="Chen W."/>
            <person name="Ni D."/>
            <person name="Usadel B."/>
            <person name="Fernie A.R."/>
            <person name="Wen W."/>
        </authorList>
    </citation>
    <scope>NUCLEOTIDE SEQUENCE [LARGE SCALE GENOMIC DNA]</scope>
    <source>
        <strain evidence="3">cv. G240</strain>
    </source>
</reference>
<dbReference type="GO" id="GO:0031593">
    <property type="term" value="F:polyubiquitin modification-dependent protein binding"/>
    <property type="evidence" value="ECO:0007669"/>
    <property type="project" value="TreeGrafter"/>
</dbReference>
<proteinExistence type="predicted"/>
<dbReference type="AlphaFoldDB" id="A0A7J7G1V7"/>
<name>A0A7J7G1V7_CAMSI</name>
<dbReference type="InterPro" id="IPR015496">
    <property type="entry name" value="Ubiquilin"/>
</dbReference>
<feature type="domain" description="STI1" evidence="1">
    <location>
        <begin position="41"/>
        <end position="76"/>
    </location>
</feature>
<gene>
    <name evidence="2" type="ORF">HYC85_025832</name>
</gene>
<dbReference type="InterPro" id="IPR006636">
    <property type="entry name" value="STI1_HS-bd"/>
</dbReference>
<dbReference type="EMBL" id="JACBKZ010000013">
    <property type="protein sequence ID" value="KAF5934703.1"/>
    <property type="molecule type" value="Genomic_DNA"/>
</dbReference>
<protein>
    <recommendedName>
        <fullName evidence="1">STI1 domain-containing protein</fullName>
    </recommendedName>
</protein>
<dbReference type="Pfam" id="PF23195">
    <property type="entry name" value="UBQLN1"/>
    <property type="match status" value="1"/>
</dbReference>
<comment type="caution">
    <text evidence="2">The sequence shown here is derived from an EMBL/GenBank/DDBJ whole genome shotgun (WGS) entry which is preliminary data.</text>
</comment>
<dbReference type="Proteomes" id="UP000593564">
    <property type="component" value="Unassembled WGS sequence"/>
</dbReference>
<dbReference type="GO" id="GO:0006511">
    <property type="term" value="P:ubiquitin-dependent protein catabolic process"/>
    <property type="evidence" value="ECO:0007669"/>
    <property type="project" value="TreeGrafter"/>
</dbReference>
<sequence length="129" mass="14684">MFGSTQDTTSLSQIMQNPAVSQMMQSLLSNPQYMNQILGLNSQQSNMLGSNSQLREMMQNPEFISQLTSPETMQLAEAEKAQFSRDYSDNLALVRAYEAWKEAERDVAGYEYCWKNFLFAQSMKAIDAL</sequence>
<dbReference type="GO" id="GO:0005829">
    <property type="term" value="C:cytosol"/>
    <property type="evidence" value="ECO:0007669"/>
    <property type="project" value="TreeGrafter"/>
</dbReference>
<feature type="domain" description="STI1" evidence="1">
    <location>
        <begin position="8"/>
        <end position="37"/>
    </location>
</feature>